<protein>
    <recommendedName>
        <fullName evidence="3">CBS domain-containing protein</fullName>
    </recommendedName>
</protein>
<proteinExistence type="predicted"/>
<evidence type="ECO:0000256" key="2">
    <source>
        <dbReference type="PROSITE-ProRule" id="PRU00703"/>
    </source>
</evidence>
<name>A0A0R3KTR4_9BRAD</name>
<dbReference type="AlphaFoldDB" id="A0A0R3KTR4"/>
<reference evidence="4 5" key="1">
    <citation type="submission" date="2014-03" db="EMBL/GenBank/DDBJ databases">
        <title>Bradyrhizobium valentinum sp. nov., isolated from effective nodules of Lupinus mariae-josephae, a lupine endemic of basic-lime soils in Eastern Spain.</title>
        <authorList>
            <person name="Duran D."/>
            <person name="Rey L."/>
            <person name="Navarro A."/>
            <person name="Busquets A."/>
            <person name="Imperial J."/>
            <person name="Ruiz-Argueso T."/>
        </authorList>
    </citation>
    <scope>NUCLEOTIDE SEQUENCE [LARGE SCALE GENOMIC DNA]</scope>
    <source>
        <strain evidence="4 5">PAC68</strain>
    </source>
</reference>
<dbReference type="InterPro" id="IPR000644">
    <property type="entry name" value="CBS_dom"/>
</dbReference>
<dbReference type="Pfam" id="PF00571">
    <property type="entry name" value="CBS"/>
    <property type="match status" value="2"/>
</dbReference>
<sequence>MAEKNIGFLVVLENGKIVGVLSERDCIRRVVLARKYPEVTLVMDVMVRDVVTTNLESTFADCLRLMHTHGIRHLPVVDNEKTVGVISVRDLLREAVEHHTKVISELERERMTMLTSTA</sequence>
<dbReference type="SMART" id="SM00116">
    <property type="entry name" value="CBS"/>
    <property type="match status" value="1"/>
</dbReference>
<dbReference type="Proteomes" id="UP000050863">
    <property type="component" value="Unassembled WGS sequence"/>
</dbReference>
<feature type="domain" description="CBS" evidence="3">
    <location>
        <begin position="46"/>
        <end position="102"/>
    </location>
</feature>
<evidence type="ECO:0000259" key="3">
    <source>
        <dbReference type="PROSITE" id="PS51371"/>
    </source>
</evidence>
<evidence type="ECO:0000256" key="1">
    <source>
        <dbReference type="ARBA" id="ARBA00023122"/>
    </source>
</evidence>
<dbReference type="Gene3D" id="3.10.580.10">
    <property type="entry name" value="CBS-domain"/>
    <property type="match status" value="1"/>
</dbReference>
<comment type="caution">
    <text evidence="4">The sequence shown here is derived from an EMBL/GenBank/DDBJ whole genome shotgun (WGS) entry which is preliminary data.</text>
</comment>
<organism evidence="4 5">
    <name type="scientific">Bradyrhizobium jicamae</name>
    <dbReference type="NCBI Taxonomy" id="280332"/>
    <lineage>
        <taxon>Bacteria</taxon>
        <taxon>Pseudomonadati</taxon>
        <taxon>Pseudomonadota</taxon>
        <taxon>Alphaproteobacteria</taxon>
        <taxon>Hyphomicrobiales</taxon>
        <taxon>Nitrobacteraceae</taxon>
        <taxon>Bradyrhizobium</taxon>
    </lineage>
</organism>
<dbReference type="PROSITE" id="PS51371">
    <property type="entry name" value="CBS"/>
    <property type="match status" value="1"/>
</dbReference>
<dbReference type="InterPro" id="IPR051257">
    <property type="entry name" value="Diverse_CBS-Domain"/>
</dbReference>
<dbReference type="InterPro" id="IPR046342">
    <property type="entry name" value="CBS_dom_sf"/>
</dbReference>
<keyword evidence="1 2" id="KW-0129">CBS domain</keyword>
<evidence type="ECO:0000313" key="5">
    <source>
        <dbReference type="Proteomes" id="UP000050863"/>
    </source>
</evidence>
<accession>A0A0R3KTR4</accession>
<dbReference type="SUPFAM" id="SSF54631">
    <property type="entry name" value="CBS-domain pair"/>
    <property type="match status" value="1"/>
</dbReference>
<gene>
    <name evidence="4" type="ORF">CQ12_12835</name>
</gene>
<keyword evidence="5" id="KW-1185">Reference proteome</keyword>
<evidence type="ECO:0000313" key="4">
    <source>
        <dbReference type="EMBL" id="KRQ96940.1"/>
    </source>
</evidence>
<dbReference type="PANTHER" id="PTHR43080:SF2">
    <property type="entry name" value="CBS DOMAIN-CONTAINING PROTEIN"/>
    <property type="match status" value="1"/>
</dbReference>
<dbReference type="EMBL" id="LLXZ01000194">
    <property type="protein sequence ID" value="KRQ96940.1"/>
    <property type="molecule type" value="Genomic_DNA"/>
</dbReference>
<dbReference type="PANTHER" id="PTHR43080">
    <property type="entry name" value="CBS DOMAIN-CONTAINING PROTEIN CBSX3, MITOCHONDRIAL"/>
    <property type="match status" value="1"/>
</dbReference>
<dbReference type="STRING" id="280332.CQ12_12835"/>